<dbReference type="EMBL" id="QGGL01000008">
    <property type="protein sequence ID" value="PWK13120.1"/>
    <property type="molecule type" value="Genomic_DNA"/>
</dbReference>
<dbReference type="RefSeq" id="WP_109689120.1">
    <property type="nucleotide sequence ID" value="NZ_QGGL01000008.1"/>
</dbReference>
<dbReference type="Pfam" id="PF01381">
    <property type="entry name" value="HTH_3"/>
    <property type="match status" value="1"/>
</dbReference>
<sequence>MKRYPLIACRVAIEKTQAQVAQDLQLSEVYVRKIEAGDKKPGRETIIKFARYYQKSVTELFPDLFAEE</sequence>
<evidence type="ECO:0000259" key="1">
    <source>
        <dbReference type="PROSITE" id="PS50943"/>
    </source>
</evidence>
<dbReference type="AlphaFoldDB" id="A0A316D9D0"/>
<dbReference type="OrthoDB" id="6386941at2"/>
<dbReference type="InterPro" id="IPR010982">
    <property type="entry name" value="Lambda_DNA-bd_dom_sf"/>
</dbReference>
<protein>
    <submittedName>
        <fullName evidence="2">Helix-turn-helix protein</fullName>
    </submittedName>
</protein>
<evidence type="ECO:0000313" key="2">
    <source>
        <dbReference type="EMBL" id="PWK13120.1"/>
    </source>
</evidence>
<dbReference type="CDD" id="cd00093">
    <property type="entry name" value="HTH_XRE"/>
    <property type="match status" value="1"/>
</dbReference>
<comment type="caution">
    <text evidence="2">The sequence shown here is derived from an EMBL/GenBank/DDBJ whole genome shotgun (WGS) entry which is preliminary data.</text>
</comment>
<dbReference type="Gene3D" id="1.10.260.40">
    <property type="entry name" value="lambda repressor-like DNA-binding domains"/>
    <property type="match status" value="1"/>
</dbReference>
<accession>A0A316D9D0</accession>
<reference evidence="2 3" key="1">
    <citation type="submission" date="2018-05" db="EMBL/GenBank/DDBJ databases">
        <title>Genomic Encyclopedia of Type Strains, Phase IV (KMG-IV): sequencing the most valuable type-strain genomes for metagenomic binning, comparative biology and taxonomic classification.</title>
        <authorList>
            <person name="Goeker M."/>
        </authorList>
    </citation>
    <scope>NUCLEOTIDE SEQUENCE [LARGE SCALE GENOMIC DNA]</scope>
    <source>
        <strain evidence="2 3">DSM 18773</strain>
    </source>
</reference>
<dbReference type="GO" id="GO:0003677">
    <property type="term" value="F:DNA binding"/>
    <property type="evidence" value="ECO:0007669"/>
    <property type="project" value="InterPro"/>
</dbReference>
<dbReference type="SMART" id="SM00530">
    <property type="entry name" value="HTH_XRE"/>
    <property type="match status" value="1"/>
</dbReference>
<organism evidence="2 3">
    <name type="scientific">Tumebacillus permanentifrigoris</name>
    <dbReference type="NCBI Taxonomy" id="378543"/>
    <lineage>
        <taxon>Bacteria</taxon>
        <taxon>Bacillati</taxon>
        <taxon>Bacillota</taxon>
        <taxon>Bacilli</taxon>
        <taxon>Bacillales</taxon>
        <taxon>Alicyclobacillaceae</taxon>
        <taxon>Tumebacillus</taxon>
    </lineage>
</organism>
<proteinExistence type="predicted"/>
<evidence type="ECO:0000313" key="3">
    <source>
        <dbReference type="Proteomes" id="UP000245634"/>
    </source>
</evidence>
<dbReference type="SUPFAM" id="SSF47413">
    <property type="entry name" value="lambda repressor-like DNA-binding domains"/>
    <property type="match status" value="1"/>
</dbReference>
<dbReference type="InterPro" id="IPR001387">
    <property type="entry name" value="Cro/C1-type_HTH"/>
</dbReference>
<dbReference type="PROSITE" id="PS50943">
    <property type="entry name" value="HTH_CROC1"/>
    <property type="match status" value="1"/>
</dbReference>
<name>A0A316D9D0_9BACL</name>
<dbReference type="Proteomes" id="UP000245634">
    <property type="component" value="Unassembled WGS sequence"/>
</dbReference>
<gene>
    <name evidence="2" type="ORF">C7459_108140</name>
</gene>
<keyword evidence="3" id="KW-1185">Reference proteome</keyword>
<feature type="domain" description="HTH cro/C1-type" evidence="1">
    <location>
        <begin position="6"/>
        <end position="60"/>
    </location>
</feature>